<dbReference type="EMBL" id="AP012167">
    <property type="protein sequence ID" value="BAN05744.1"/>
    <property type="molecule type" value="Genomic_DNA"/>
</dbReference>
<evidence type="ECO:0000313" key="2">
    <source>
        <dbReference type="Proteomes" id="UP000012042"/>
    </source>
</evidence>
<accession>M5AAB7</accession>
<reference evidence="1 2" key="1">
    <citation type="journal article" date="2013" name="PLoS ONE">
        <title>Genomic Analysis by Deep Sequencing of the Probiotic Lactobacillus brevis KB290 Harboring Nine Plasmids Reveals Genomic Stability.</title>
        <authorList>
            <person name="Fukao M."/>
            <person name="Oshima K."/>
            <person name="Morita H."/>
            <person name="Toh H."/>
            <person name="Suda W."/>
            <person name="Kim S.W."/>
            <person name="Suzuki S."/>
            <person name="Yakabe T."/>
            <person name="Hattori M."/>
            <person name="Yajima N."/>
        </authorList>
    </citation>
    <scope>NUCLEOTIDE SEQUENCE [LARGE SCALE GENOMIC DNA]</scope>
    <source>
        <strain evidence="1 2">KB290</strain>
    </source>
</reference>
<proteinExistence type="predicted"/>
<organism evidence="1 2">
    <name type="scientific">Levilactobacillus brevis KB290</name>
    <dbReference type="NCBI Taxonomy" id="1001583"/>
    <lineage>
        <taxon>Bacteria</taxon>
        <taxon>Bacillati</taxon>
        <taxon>Bacillota</taxon>
        <taxon>Bacilli</taxon>
        <taxon>Lactobacillales</taxon>
        <taxon>Lactobacillaceae</taxon>
        <taxon>Levilactobacillus</taxon>
    </lineage>
</organism>
<gene>
    <name evidence="1" type="ORF">LVISKB_0109</name>
</gene>
<protein>
    <submittedName>
        <fullName evidence="1">Uncharacterized protein</fullName>
    </submittedName>
</protein>
<dbReference type="KEGG" id="lbk:LVISKB_0109"/>
<evidence type="ECO:0000313" key="1">
    <source>
        <dbReference type="EMBL" id="BAN05744.1"/>
    </source>
</evidence>
<dbReference type="AlphaFoldDB" id="M5AAB7"/>
<name>M5AAB7_LEVBR</name>
<dbReference type="HOGENOM" id="CLU_3344949_0_0_9"/>
<sequence length="37" mass="4475">MIFIDLYNKIIDDLVTAYYDNGCNRWYCNELKEKLAL</sequence>
<dbReference type="Proteomes" id="UP000012042">
    <property type="component" value="Chromosome"/>
</dbReference>